<evidence type="ECO:0000256" key="2">
    <source>
        <dbReference type="ARBA" id="ARBA00022692"/>
    </source>
</evidence>
<dbReference type="PANTHER" id="PTHR30518:SF2">
    <property type="entry name" value="ENDOLYTIC MUREIN TRANSGLYCOSYLASE"/>
    <property type="match status" value="1"/>
</dbReference>
<comment type="catalytic activity">
    <reaction evidence="7">
        <text>a peptidoglycan chain = a peptidoglycan chain with N-acetyl-1,6-anhydromuramyl-[peptide] at the reducing end + a peptidoglycan chain with N-acetylglucosamine at the non-reducing end.</text>
        <dbReference type="EC" id="4.2.2.29"/>
    </reaction>
</comment>
<dbReference type="PANTHER" id="PTHR30518">
    <property type="entry name" value="ENDOLYTIC MUREIN TRANSGLYCOSYLASE"/>
    <property type="match status" value="1"/>
</dbReference>
<dbReference type="CDD" id="cd08010">
    <property type="entry name" value="MltG_like"/>
    <property type="match status" value="1"/>
</dbReference>
<dbReference type="Pfam" id="PF02618">
    <property type="entry name" value="YceG"/>
    <property type="match status" value="1"/>
</dbReference>
<dbReference type="InterPro" id="IPR003770">
    <property type="entry name" value="MLTG-like"/>
</dbReference>
<evidence type="ECO:0000256" key="7">
    <source>
        <dbReference type="HAMAP-Rule" id="MF_02065"/>
    </source>
</evidence>
<feature type="transmembrane region" description="Helical" evidence="7">
    <location>
        <begin position="140"/>
        <end position="159"/>
    </location>
</feature>
<feature type="compositionally biased region" description="Acidic residues" evidence="8">
    <location>
        <begin position="89"/>
        <end position="111"/>
    </location>
</feature>
<keyword evidence="4 7" id="KW-0472">Membrane</keyword>
<evidence type="ECO:0000256" key="5">
    <source>
        <dbReference type="ARBA" id="ARBA00023239"/>
    </source>
</evidence>
<evidence type="ECO:0000256" key="1">
    <source>
        <dbReference type="ARBA" id="ARBA00022475"/>
    </source>
</evidence>
<organism evidence="9 10">
    <name type="scientific">Parafrankia irregularis</name>
    <dbReference type="NCBI Taxonomy" id="795642"/>
    <lineage>
        <taxon>Bacteria</taxon>
        <taxon>Bacillati</taxon>
        <taxon>Actinomycetota</taxon>
        <taxon>Actinomycetes</taxon>
        <taxon>Frankiales</taxon>
        <taxon>Frankiaceae</taxon>
        <taxon>Parafrankia</taxon>
    </lineage>
</organism>
<proteinExistence type="inferred from homology"/>
<keyword evidence="10" id="KW-1185">Reference proteome</keyword>
<evidence type="ECO:0000256" key="8">
    <source>
        <dbReference type="SAM" id="MobiDB-lite"/>
    </source>
</evidence>
<name>A0A0S4QPZ9_9ACTN</name>
<evidence type="ECO:0000313" key="9">
    <source>
        <dbReference type="EMBL" id="CUU57523.1"/>
    </source>
</evidence>
<dbReference type="RefSeq" id="WP_091279119.1">
    <property type="nucleotide sequence ID" value="NZ_FAOZ01000013.1"/>
</dbReference>
<dbReference type="GO" id="GO:0008932">
    <property type="term" value="F:lytic endotransglycosylase activity"/>
    <property type="evidence" value="ECO:0007669"/>
    <property type="project" value="UniProtKB-UniRule"/>
</dbReference>
<feature type="site" description="Important for catalytic activity" evidence="7">
    <location>
        <position position="361"/>
    </location>
</feature>
<comment type="subcellular location">
    <subcellularLocation>
        <location evidence="7">Cell membrane</location>
        <topology evidence="7">Single-pass membrane protein</topology>
    </subcellularLocation>
</comment>
<feature type="compositionally biased region" description="Acidic residues" evidence="8">
    <location>
        <begin position="69"/>
        <end position="80"/>
    </location>
</feature>
<dbReference type="GO" id="GO:0071555">
    <property type="term" value="P:cell wall organization"/>
    <property type="evidence" value="ECO:0007669"/>
    <property type="project" value="UniProtKB-KW"/>
</dbReference>
<dbReference type="Gene3D" id="3.30.1490.480">
    <property type="entry name" value="Endolytic murein transglycosylase"/>
    <property type="match status" value="1"/>
</dbReference>
<sequence>MSRGADGFDGLFGGAAGDEYDDFEELRRREGRRRAGAASGPGQRRPAPGTGPQAASAAAGGRGVRGDGPYDDVDGYDDGPYDGYHDAEGYDGDDYDDGSYDGEDRYDDDPSGDGRGSGRRRRGGPDGARERRSGSALPRLIGVLVVVAVLLGAGIIGVGKVIGRIGGEPAADYAGGGEGIVVIQIPAGATSSEIAATLVKADVVASRQAFVNVATQDSRALSIQPGTYRLREKMSAASALDALLDDASSALFRYTINPGDTVRKVLQELSARTGRPMAELEALAKDPSSLGLPDYASNTLEGYLFPSTYDVAPGTDPVDVLKDAVARFNAYAQKTDLVGQARALGETPHDIVIIASIIEKEVANKDEGPKVARVIYNRLADDSGGFRRLDMDSTTRYAMNEYEGRLTQEQLRSSNPYNTRAVQGLPPGAIASPSTWALESALKPADGPWFYFVSMPQTHETRFAATQAEFDEAMVEYRRQGGSE</sequence>
<dbReference type="GO" id="GO:0005886">
    <property type="term" value="C:plasma membrane"/>
    <property type="evidence" value="ECO:0007669"/>
    <property type="project" value="UniProtKB-SubCell"/>
</dbReference>
<accession>A0A0S4QPZ9</accession>
<keyword evidence="3 7" id="KW-1133">Transmembrane helix</keyword>
<feature type="compositionally biased region" description="Low complexity" evidence="8">
    <location>
        <begin position="36"/>
        <end position="59"/>
    </location>
</feature>
<keyword evidence="1 7" id="KW-1003">Cell membrane</keyword>
<keyword evidence="5 7" id="KW-0456">Lyase</keyword>
<dbReference type="Proteomes" id="UP000198802">
    <property type="component" value="Unassembled WGS sequence"/>
</dbReference>
<dbReference type="HAMAP" id="MF_02065">
    <property type="entry name" value="MltG"/>
    <property type="match status" value="1"/>
</dbReference>
<dbReference type="EMBL" id="FAOZ01000013">
    <property type="protein sequence ID" value="CUU57523.1"/>
    <property type="molecule type" value="Genomic_DNA"/>
</dbReference>
<dbReference type="GO" id="GO:0009252">
    <property type="term" value="P:peptidoglycan biosynthetic process"/>
    <property type="evidence" value="ECO:0007669"/>
    <property type="project" value="UniProtKB-UniRule"/>
</dbReference>
<reference evidence="10" key="1">
    <citation type="submission" date="2015-11" db="EMBL/GenBank/DDBJ databases">
        <authorList>
            <person name="Varghese N."/>
        </authorList>
    </citation>
    <scope>NUCLEOTIDE SEQUENCE [LARGE SCALE GENOMIC DNA]</scope>
    <source>
        <strain evidence="10">DSM 45899</strain>
    </source>
</reference>
<dbReference type="NCBIfam" id="TIGR00247">
    <property type="entry name" value="endolytic transglycosylase MltG"/>
    <property type="match status" value="1"/>
</dbReference>
<keyword evidence="2 7" id="KW-0812">Transmembrane</keyword>
<evidence type="ECO:0000256" key="6">
    <source>
        <dbReference type="ARBA" id="ARBA00023316"/>
    </source>
</evidence>
<feature type="compositionally biased region" description="Basic and acidic residues" evidence="8">
    <location>
        <begin position="123"/>
        <end position="133"/>
    </location>
</feature>
<evidence type="ECO:0000256" key="3">
    <source>
        <dbReference type="ARBA" id="ARBA00022989"/>
    </source>
</evidence>
<evidence type="ECO:0000313" key="10">
    <source>
        <dbReference type="Proteomes" id="UP000198802"/>
    </source>
</evidence>
<feature type="region of interest" description="Disordered" evidence="8">
    <location>
        <begin position="1"/>
        <end position="133"/>
    </location>
</feature>
<comment type="function">
    <text evidence="7">Functions as a peptidoglycan terminase that cleaves nascent peptidoglycan strands endolytically to terminate their elongation.</text>
</comment>
<comment type="similarity">
    <text evidence="7">Belongs to the transglycosylase MltG family.</text>
</comment>
<dbReference type="AlphaFoldDB" id="A0A0S4QPZ9"/>
<keyword evidence="6 7" id="KW-0961">Cell wall biogenesis/degradation</keyword>
<evidence type="ECO:0000256" key="4">
    <source>
        <dbReference type="ARBA" id="ARBA00023136"/>
    </source>
</evidence>
<protein>
    <recommendedName>
        <fullName evidence="7">Endolytic murein transglycosylase</fullName>
        <ecNumber evidence="7">4.2.2.29</ecNumber>
    </recommendedName>
    <alternativeName>
        <fullName evidence="7">Peptidoglycan lytic transglycosylase</fullName>
    </alternativeName>
    <alternativeName>
        <fullName evidence="7">Peptidoglycan polymerization terminase</fullName>
    </alternativeName>
</protein>
<dbReference type="EC" id="4.2.2.29" evidence="7"/>
<gene>
    <name evidence="7" type="primary">mltG</name>
    <name evidence="9" type="ORF">Ga0074812_11321</name>
</gene>